<gene>
    <name evidence="1" type="ORF">BDM02DRAFT_3113695</name>
</gene>
<proteinExistence type="predicted"/>
<dbReference type="EMBL" id="MU117997">
    <property type="protein sequence ID" value="KAF9649481.1"/>
    <property type="molecule type" value="Genomic_DNA"/>
</dbReference>
<comment type="caution">
    <text evidence="1">The sequence shown here is derived from an EMBL/GenBank/DDBJ whole genome shotgun (WGS) entry which is preliminary data.</text>
</comment>
<evidence type="ECO:0000313" key="1">
    <source>
        <dbReference type="EMBL" id="KAF9649481.1"/>
    </source>
</evidence>
<reference evidence="1" key="2">
    <citation type="journal article" date="2020" name="Nat. Commun.">
        <title>Large-scale genome sequencing of mycorrhizal fungi provides insights into the early evolution of symbiotic traits.</title>
        <authorList>
            <person name="Miyauchi S."/>
            <person name="Kiss E."/>
            <person name="Kuo A."/>
            <person name="Drula E."/>
            <person name="Kohler A."/>
            <person name="Sanchez-Garcia M."/>
            <person name="Morin E."/>
            <person name="Andreopoulos B."/>
            <person name="Barry K.W."/>
            <person name="Bonito G."/>
            <person name="Buee M."/>
            <person name="Carver A."/>
            <person name="Chen C."/>
            <person name="Cichocki N."/>
            <person name="Clum A."/>
            <person name="Culley D."/>
            <person name="Crous P.W."/>
            <person name="Fauchery L."/>
            <person name="Girlanda M."/>
            <person name="Hayes R.D."/>
            <person name="Keri Z."/>
            <person name="LaButti K."/>
            <person name="Lipzen A."/>
            <person name="Lombard V."/>
            <person name="Magnuson J."/>
            <person name="Maillard F."/>
            <person name="Murat C."/>
            <person name="Nolan M."/>
            <person name="Ohm R.A."/>
            <person name="Pangilinan J."/>
            <person name="Pereira M.F."/>
            <person name="Perotto S."/>
            <person name="Peter M."/>
            <person name="Pfister S."/>
            <person name="Riley R."/>
            <person name="Sitrit Y."/>
            <person name="Stielow J.B."/>
            <person name="Szollosi G."/>
            <person name="Zifcakova L."/>
            <person name="Stursova M."/>
            <person name="Spatafora J.W."/>
            <person name="Tedersoo L."/>
            <person name="Vaario L.M."/>
            <person name="Yamada A."/>
            <person name="Yan M."/>
            <person name="Wang P."/>
            <person name="Xu J."/>
            <person name="Bruns T."/>
            <person name="Baldrian P."/>
            <person name="Vilgalys R."/>
            <person name="Dunand C."/>
            <person name="Henrissat B."/>
            <person name="Grigoriev I.V."/>
            <person name="Hibbett D."/>
            <person name="Nagy L.G."/>
            <person name="Martin F.M."/>
        </authorList>
    </citation>
    <scope>NUCLEOTIDE SEQUENCE</scope>
    <source>
        <strain evidence="1">P2</strain>
    </source>
</reference>
<evidence type="ECO:0000313" key="2">
    <source>
        <dbReference type="Proteomes" id="UP000886501"/>
    </source>
</evidence>
<accession>A0ACB6ZJ83</accession>
<sequence>MPYDILALGATGFTGKYISKYLNSHPERSGPTPFTFAVAGRSQKKLEEVKRELKLDQEVGLLVVDIEDYVSVEAAVTQTKVVVNAVGPYWKYADHVVRACANNGVHYVDLAGEPHFIKSIIQKYDYQAHKNNAILIPCCGFDSVPADVVVYLANKTAKSVLGPSAYIEDSISLYDLKGGISGGTLASAISSIEDIPKAVTAEAMKDFSYREPKGAPTKPNKLIYTVPVDGKTRYGGIFPMCPINRLVVHHTWSLFKRFQDRHPEKVYGDKFTYNEITAQSKYYQTVLYLFGISVFIVGILFPPTRWILKRFLPQPGAGPSPDGFFEVTNISHSGSSKIKTVIRAEGEPGYFGTARMISEAGLALALDFGRLPYKQTGGAGVLTPMAALGDVYIERMKKYYELQVESEVVSGDEGRKQR</sequence>
<organism evidence="1 2">
    <name type="scientific">Thelephora ganbajun</name>
    <name type="common">Ganba fungus</name>
    <dbReference type="NCBI Taxonomy" id="370292"/>
    <lineage>
        <taxon>Eukaryota</taxon>
        <taxon>Fungi</taxon>
        <taxon>Dikarya</taxon>
        <taxon>Basidiomycota</taxon>
        <taxon>Agaricomycotina</taxon>
        <taxon>Agaricomycetes</taxon>
        <taxon>Thelephorales</taxon>
        <taxon>Thelephoraceae</taxon>
        <taxon>Thelephora</taxon>
    </lineage>
</organism>
<name>A0ACB6ZJ83_THEGA</name>
<reference evidence="1" key="1">
    <citation type="submission" date="2019-10" db="EMBL/GenBank/DDBJ databases">
        <authorList>
            <consortium name="DOE Joint Genome Institute"/>
            <person name="Kuo A."/>
            <person name="Miyauchi S."/>
            <person name="Kiss E."/>
            <person name="Drula E."/>
            <person name="Kohler A."/>
            <person name="Sanchez-Garcia M."/>
            <person name="Andreopoulos B."/>
            <person name="Barry K.W."/>
            <person name="Bonito G."/>
            <person name="Buee M."/>
            <person name="Carver A."/>
            <person name="Chen C."/>
            <person name="Cichocki N."/>
            <person name="Clum A."/>
            <person name="Culley D."/>
            <person name="Crous P.W."/>
            <person name="Fauchery L."/>
            <person name="Girlanda M."/>
            <person name="Hayes R."/>
            <person name="Keri Z."/>
            <person name="Labutti K."/>
            <person name="Lipzen A."/>
            <person name="Lombard V."/>
            <person name="Magnuson J."/>
            <person name="Maillard F."/>
            <person name="Morin E."/>
            <person name="Murat C."/>
            <person name="Nolan M."/>
            <person name="Ohm R."/>
            <person name="Pangilinan J."/>
            <person name="Pereira M."/>
            <person name="Perotto S."/>
            <person name="Peter M."/>
            <person name="Riley R."/>
            <person name="Sitrit Y."/>
            <person name="Stielow B."/>
            <person name="Szollosi G."/>
            <person name="Zifcakova L."/>
            <person name="Stursova M."/>
            <person name="Spatafora J.W."/>
            <person name="Tedersoo L."/>
            <person name="Vaario L.-M."/>
            <person name="Yamada A."/>
            <person name="Yan M."/>
            <person name="Wang P."/>
            <person name="Xu J."/>
            <person name="Bruns T."/>
            <person name="Baldrian P."/>
            <person name="Vilgalys R."/>
            <person name="Henrissat B."/>
            <person name="Grigoriev I.V."/>
            <person name="Hibbett D."/>
            <person name="Nagy L.G."/>
            <person name="Martin F.M."/>
        </authorList>
    </citation>
    <scope>NUCLEOTIDE SEQUENCE</scope>
    <source>
        <strain evidence="1">P2</strain>
    </source>
</reference>
<keyword evidence="2" id="KW-1185">Reference proteome</keyword>
<dbReference type="Proteomes" id="UP000886501">
    <property type="component" value="Unassembled WGS sequence"/>
</dbReference>
<protein>
    <submittedName>
        <fullName evidence="1">Uncharacterized protein</fullName>
    </submittedName>
</protein>